<dbReference type="AlphaFoldDB" id="A0A382LJH6"/>
<sequence length="325" mass="34590">MKPLALSLLFSLLPSAFCLVSHAGTHVIAPGTSIQATINASSSGDVIILLTGIYDEDLVINGKALTIRTSGVTPQVKSIVVLNAPAPCKYSHLRVLGDVNATNTSLTITNCNVMGSVHLSKGGLRLLKTHVDGDVTVADATNDAGNELEAAIVQSTIRERLVCKAKRSWICYSAIRHAYLEGVTEVTGNDFDGRGENNVENRFPGIGIDLHGAATHARIRNNRVRSYRGSFTEDINEACIGIRIDGGAKAEIINNNIQECRDNESAGNETYSAIGVFVKSTTGTNILGNIFTYCDVPNGTATNGVAVWAPKANVTVQYNLRYASA</sequence>
<dbReference type="SMART" id="SM00710">
    <property type="entry name" value="PbH1"/>
    <property type="match status" value="4"/>
</dbReference>
<evidence type="ECO:0000313" key="1">
    <source>
        <dbReference type="EMBL" id="SVC36948.1"/>
    </source>
</evidence>
<proteinExistence type="predicted"/>
<dbReference type="InterPro" id="IPR006626">
    <property type="entry name" value="PbH1"/>
</dbReference>
<name>A0A382LJH6_9ZZZZ</name>
<reference evidence="1" key="1">
    <citation type="submission" date="2018-05" db="EMBL/GenBank/DDBJ databases">
        <authorList>
            <person name="Lanie J.A."/>
            <person name="Ng W.-L."/>
            <person name="Kazmierczak K.M."/>
            <person name="Andrzejewski T.M."/>
            <person name="Davidsen T.M."/>
            <person name="Wayne K.J."/>
            <person name="Tettelin H."/>
            <person name="Glass J.I."/>
            <person name="Rusch D."/>
            <person name="Podicherti R."/>
            <person name="Tsui H.-C.T."/>
            <person name="Winkler M.E."/>
        </authorList>
    </citation>
    <scope>NUCLEOTIDE SEQUENCE</scope>
</reference>
<dbReference type="InterPro" id="IPR011050">
    <property type="entry name" value="Pectin_lyase_fold/virulence"/>
</dbReference>
<dbReference type="InterPro" id="IPR012334">
    <property type="entry name" value="Pectin_lyas_fold"/>
</dbReference>
<accession>A0A382LJH6</accession>
<protein>
    <recommendedName>
        <fullName evidence="2">Right handed beta helix domain-containing protein</fullName>
    </recommendedName>
</protein>
<organism evidence="1">
    <name type="scientific">marine metagenome</name>
    <dbReference type="NCBI Taxonomy" id="408172"/>
    <lineage>
        <taxon>unclassified sequences</taxon>
        <taxon>metagenomes</taxon>
        <taxon>ecological metagenomes</taxon>
    </lineage>
</organism>
<dbReference type="EMBL" id="UINC01087516">
    <property type="protein sequence ID" value="SVC36948.1"/>
    <property type="molecule type" value="Genomic_DNA"/>
</dbReference>
<gene>
    <name evidence="1" type="ORF">METZ01_LOCUS289802</name>
</gene>
<feature type="non-terminal residue" evidence="1">
    <location>
        <position position="325"/>
    </location>
</feature>
<dbReference type="SUPFAM" id="SSF51126">
    <property type="entry name" value="Pectin lyase-like"/>
    <property type="match status" value="1"/>
</dbReference>
<dbReference type="Gene3D" id="2.160.20.10">
    <property type="entry name" value="Single-stranded right-handed beta-helix, Pectin lyase-like"/>
    <property type="match status" value="1"/>
</dbReference>
<evidence type="ECO:0008006" key="2">
    <source>
        <dbReference type="Google" id="ProtNLM"/>
    </source>
</evidence>